<sequence length="45" mass="5268">MKKKQEKEDQFSNSYFNAISLANDPNISNSLLSLLSLRYFWIIVT</sequence>
<proteinExistence type="predicted"/>
<name>A0A8R1TNI8_ONCVO</name>
<dbReference type="AlphaFoldDB" id="A0A8R1TNI8"/>
<reference evidence="1" key="2">
    <citation type="submission" date="2022-06" db="UniProtKB">
        <authorList>
            <consortium name="EnsemblMetazoa"/>
        </authorList>
    </citation>
    <scope>IDENTIFICATION</scope>
</reference>
<evidence type="ECO:0000313" key="2">
    <source>
        <dbReference type="Proteomes" id="UP000024404"/>
    </source>
</evidence>
<dbReference type="EMBL" id="CMVM020000049">
    <property type="status" value="NOT_ANNOTATED_CDS"/>
    <property type="molecule type" value="Genomic_DNA"/>
</dbReference>
<accession>A0A8R1TNI8</accession>
<dbReference type="EnsemblMetazoa" id="OVOC1632.1">
    <property type="protein sequence ID" value="OVOC1632.1"/>
    <property type="gene ID" value="WBGene00238441"/>
</dbReference>
<dbReference type="Proteomes" id="UP000024404">
    <property type="component" value="Unassembled WGS sequence"/>
</dbReference>
<protein>
    <submittedName>
        <fullName evidence="1">Uncharacterized protein</fullName>
    </submittedName>
</protein>
<organism evidence="1 2">
    <name type="scientific">Onchocerca volvulus</name>
    <dbReference type="NCBI Taxonomy" id="6282"/>
    <lineage>
        <taxon>Eukaryota</taxon>
        <taxon>Metazoa</taxon>
        <taxon>Ecdysozoa</taxon>
        <taxon>Nematoda</taxon>
        <taxon>Chromadorea</taxon>
        <taxon>Rhabditida</taxon>
        <taxon>Spirurina</taxon>
        <taxon>Spiruromorpha</taxon>
        <taxon>Filarioidea</taxon>
        <taxon>Onchocercidae</taxon>
        <taxon>Onchocerca</taxon>
    </lineage>
</organism>
<keyword evidence="2" id="KW-1185">Reference proteome</keyword>
<reference evidence="2" key="1">
    <citation type="submission" date="2013-10" db="EMBL/GenBank/DDBJ databases">
        <title>Genome sequencing of Onchocerca volvulus.</title>
        <authorList>
            <person name="Cotton J."/>
            <person name="Tsai J."/>
            <person name="Stanley E."/>
            <person name="Tracey A."/>
            <person name="Holroyd N."/>
            <person name="Lustigman S."/>
            <person name="Berriman M."/>
        </authorList>
    </citation>
    <scope>NUCLEOTIDE SEQUENCE</scope>
</reference>
<evidence type="ECO:0000313" key="1">
    <source>
        <dbReference type="EnsemblMetazoa" id="OVOC1632.1"/>
    </source>
</evidence>